<evidence type="ECO:0000259" key="2">
    <source>
        <dbReference type="Pfam" id="PF07978"/>
    </source>
</evidence>
<dbReference type="InterPro" id="IPR012577">
    <property type="entry name" value="NIPSNAP"/>
</dbReference>
<accession>A0A2S5T5M3</accession>
<dbReference type="EMBL" id="SLXF01000005">
    <property type="protein sequence ID" value="TCP07122.1"/>
    <property type="molecule type" value="Genomic_DNA"/>
</dbReference>
<dbReference type="RefSeq" id="WP_104356856.1">
    <property type="nucleotide sequence ID" value="NZ_CALFFA010000021.1"/>
</dbReference>
<keyword evidence="5" id="KW-1185">Reference proteome</keyword>
<evidence type="ECO:0000313" key="3">
    <source>
        <dbReference type="EMBL" id="PPE70304.1"/>
    </source>
</evidence>
<evidence type="ECO:0000313" key="4">
    <source>
        <dbReference type="EMBL" id="TCP07122.1"/>
    </source>
</evidence>
<dbReference type="AlphaFoldDB" id="A0A2S5T5M3"/>
<organism evidence="3 5">
    <name type="scientific">Caldimonas thermodepolymerans</name>
    <dbReference type="NCBI Taxonomy" id="215580"/>
    <lineage>
        <taxon>Bacteria</taxon>
        <taxon>Pseudomonadati</taxon>
        <taxon>Pseudomonadota</taxon>
        <taxon>Betaproteobacteria</taxon>
        <taxon>Burkholderiales</taxon>
        <taxon>Sphaerotilaceae</taxon>
        <taxon>Caldimonas</taxon>
    </lineage>
</organism>
<dbReference type="Proteomes" id="UP000239406">
    <property type="component" value="Unassembled WGS sequence"/>
</dbReference>
<proteinExistence type="inferred from homology"/>
<reference evidence="3 5" key="1">
    <citation type="submission" date="2018-02" db="EMBL/GenBank/DDBJ databases">
        <title>Reclassifiation of [Polyangium] brachysporum DSM 7029 as Guopingzhaonella breviflexa gen. nov., sp. nov., a member of the family Comamonadaceae.</title>
        <authorList>
            <person name="Tang B."/>
        </authorList>
    </citation>
    <scope>NUCLEOTIDE SEQUENCE [LARGE SCALE GENOMIC DNA]</scope>
    <source>
        <strain evidence="3 5">DSM 15344</strain>
    </source>
</reference>
<name>A0A2S5T5M3_9BURK</name>
<dbReference type="OrthoDB" id="8905985at2"/>
<comment type="similarity">
    <text evidence="1">Belongs to the NipSnap family.</text>
</comment>
<evidence type="ECO:0000313" key="6">
    <source>
        <dbReference type="Proteomes" id="UP000294772"/>
    </source>
</evidence>
<dbReference type="SUPFAM" id="SSF54909">
    <property type="entry name" value="Dimeric alpha+beta barrel"/>
    <property type="match status" value="1"/>
</dbReference>
<dbReference type="PANTHER" id="PTHR21017">
    <property type="entry name" value="NIPSNAP-RELATED"/>
    <property type="match status" value="1"/>
</dbReference>
<comment type="caution">
    <text evidence="3">The sequence shown here is derived from an EMBL/GenBank/DDBJ whole genome shotgun (WGS) entry which is preliminary data.</text>
</comment>
<evidence type="ECO:0000313" key="5">
    <source>
        <dbReference type="Proteomes" id="UP000239406"/>
    </source>
</evidence>
<dbReference type="Pfam" id="PF07978">
    <property type="entry name" value="NIPSNAP"/>
    <property type="match status" value="1"/>
</dbReference>
<feature type="domain" description="NIPSNAP" evidence="2">
    <location>
        <begin position="4"/>
        <end position="100"/>
    </location>
</feature>
<dbReference type="InterPro" id="IPR051557">
    <property type="entry name" value="NipSnap_domain"/>
</dbReference>
<dbReference type="EMBL" id="PSNY01000006">
    <property type="protein sequence ID" value="PPE70304.1"/>
    <property type="molecule type" value="Genomic_DNA"/>
</dbReference>
<dbReference type="Proteomes" id="UP000294772">
    <property type="component" value="Unassembled WGS sequence"/>
</dbReference>
<sequence length="113" mass="13092">MFVEQRTYVLQPGKVREYLALYESMGLAPQKRILGRLVGYYSSEIGGLNQVVHMWAFKDLDERQERRARLQADPEFRAYVSRMLPLLVSQTSQILVPAPFFTPVWDPMPDEAS</sequence>
<reference evidence="4 6" key="2">
    <citation type="submission" date="2019-03" db="EMBL/GenBank/DDBJ databases">
        <title>Genomic Encyclopedia of Type Strains, Phase IV (KMG-IV): sequencing the most valuable type-strain genomes for metagenomic binning, comparative biology and taxonomic classification.</title>
        <authorList>
            <person name="Goeker M."/>
        </authorList>
    </citation>
    <scope>NUCLEOTIDE SEQUENCE [LARGE SCALE GENOMIC DNA]</scope>
    <source>
        <strain evidence="4 6">DSM 15264</strain>
    </source>
</reference>
<dbReference type="PANTHER" id="PTHR21017:SF17">
    <property type="entry name" value="PROTEIN NIPSNAP"/>
    <property type="match status" value="1"/>
</dbReference>
<protein>
    <submittedName>
        <fullName evidence="3">NIPSNAP family protein</fullName>
    </submittedName>
    <submittedName>
        <fullName evidence="4">NIPSNAP protein</fullName>
    </submittedName>
</protein>
<gene>
    <name evidence="3" type="ORF">C1702_06355</name>
    <name evidence="4" type="ORF">EV676_105143</name>
</gene>
<dbReference type="Gene3D" id="3.30.70.100">
    <property type="match status" value="1"/>
</dbReference>
<evidence type="ECO:0000256" key="1">
    <source>
        <dbReference type="ARBA" id="ARBA00005291"/>
    </source>
</evidence>
<dbReference type="InterPro" id="IPR011008">
    <property type="entry name" value="Dimeric_a/b-barrel"/>
</dbReference>